<feature type="domain" description="NmrA-like" evidence="3">
    <location>
        <begin position="4"/>
        <end position="229"/>
    </location>
</feature>
<comment type="caution">
    <text evidence="4">The sequence shown here is derived from an EMBL/GenBank/DDBJ whole genome shotgun (WGS) entry which is preliminary data.</text>
</comment>
<evidence type="ECO:0000313" key="4">
    <source>
        <dbReference type="EMBL" id="KKO98745.1"/>
    </source>
</evidence>
<proteinExistence type="predicted"/>
<dbReference type="Pfam" id="PF05368">
    <property type="entry name" value="NmrA"/>
    <property type="match status" value="1"/>
</dbReference>
<dbReference type="PANTHER" id="PTHR47706">
    <property type="entry name" value="NMRA-LIKE FAMILY PROTEIN"/>
    <property type="match status" value="1"/>
</dbReference>
<organism evidence="4 5">
    <name type="scientific">Trichoderma harzianum</name>
    <name type="common">Hypocrea lixii</name>
    <dbReference type="NCBI Taxonomy" id="5544"/>
    <lineage>
        <taxon>Eukaryota</taxon>
        <taxon>Fungi</taxon>
        <taxon>Dikarya</taxon>
        <taxon>Ascomycota</taxon>
        <taxon>Pezizomycotina</taxon>
        <taxon>Sordariomycetes</taxon>
        <taxon>Hypocreomycetidae</taxon>
        <taxon>Hypocreales</taxon>
        <taxon>Hypocreaceae</taxon>
        <taxon>Trichoderma</taxon>
    </lineage>
</organism>
<dbReference type="AlphaFoldDB" id="A0A0F9X0C2"/>
<dbReference type="Gene3D" id="3.90.25.10">
    <property type="entry name" value="UDP-galactose 4-epimerase, domain 1"/>
    <property type="match status" value="1"/>
</dbReference>
<protein>
    <submittedName>
        <fullName evidence="4">Isoflavone reductase family protein</fullName>
    </submittedName>
</protein>
<dbReference type="OrthoDB" id="9974981at2759"/>
<keyword evidence="2" id="KW-0560">Oxidoreductase</keyword>
<evidence type="ECO:0000256" key="2">
    <source>
        <dbReference type="ARBA" id="ARBA00023002"/>
    </source>
</evidence>
<keyword evidence="1" id="KW-0521">NADP</keyword>
<reference evidence="5" key="1">
    <citation type="journal article" date="2015" name="Genome Announc.">
        <title>Draft whole-genome sequence of the biocontrol agent Trichoderma harzianum T6776.</title>
        <authorList>
            <person name="Baroncelli R."/>
            <person name="Piaggeschi G."/>
            <person name="Fiorini L."/>
            <person name="Bertolini E."/>
            <person name="Zapparata A."/>
            <person name="Pe M.E."/>
            <person name="Sarrocco S."/>
            <person name="Vannacci G."/>
        </authorList>
    </citation>
    <scope>NUCLEOTIDE SEQUENCE [LARGE SCALE GENOMIC DNA]</scope>
    <source>
        <strain evidence="5">T6776</strain>
    </source>
</reference>
<sequence>MAPSVLIIGAGGAFGRPLVEEFIKQKSHFSRVGILADPAKVSKFSDAAVQGIEVVAGSFLDPKSYEGFEVVVSLAGNAIMRLQPAMIESAIAGGVRHFYPSEFGSDVGQDSLKTFRYFRDKRVTRDHLAAKAKENPDFYYTLMLTGIFTEWAADPFYGVDVKAHVANTYGRPDAQISVTSIPDIARYTVESILLPLTPGVQKREIRVTGERTTWQKFIDDLGEVQGAKYKCAYLDPAEASAKQDEARKSGDEVAELMWSVKPLAASGNGIVPGELDNDKFSFRPESVKETFKRVYG</sequence>
<dbReference type="GO" id="GO:0016491">
    <property type="term" value="F:oxidoreductase activity"/>
    <property type="evidence" value="ECO:0007669"/>
    <property type="project" value="UniProtKB-KW"/>
</dbReference>
<evidence type="ECO:0000256" key="1">
    <source>
        <dbReference type="ARBA" id="ARBA00022857"/>
    </source>
</evidence>
<dbReference type="Proteomes" id="UP000034112">
    <property type="component" value="Unassembled WGS sequence"/>
</dbReference>
<dbReference type="InterPro" id="IPR008030">
    <property type="entry name" value="NmrA-like"/>
</dbReference>
<dbReference type="SUPFAM" id="SSF51735">
    <property type="entry name" value="NAD(P)-binding Rossmann-fold domains"/>
    <property type="match status" value="1"/>
</dbReference>
<dbReference type="PANTHER" id="PTHR47706:SF11">
    <property type="entry name" value="ISOFLAVONE REDUCTASE FAMILY PROTEIN (AFU_ORTHOLOGUE AFUA_1G12510)"/>
    <property type="match status" value="1"/>
</dbReference>
<dbReference type="Gene3D" id="3.40.50.720">
    <property type="entry name" value="NAD(P)-binding Rossmann-like Domain"/>
    <property type="match status" value="1"/>
</dbReference>
<name>A0A0F9X0C2_TRIHA</name>
<gene>
    <name evidence="4" type="ORF">THAR02_09156</name>
</gene>
<dbReference type="InterPro" id="IPR051609">
    <property type="entry name" value="NmrA/Isoflavone_reductase-like"/>
</dbReference>
<evidence type="ECO:0000313" key="5">
    <source>
        <dbReference type="Proteomes" id="UP000034112"/>
    </source>
</evidence>
<dbReference type="InterPro" id="IPR036291">
    <property type="entry name" value="NAD(P)-bd_dom_sf"/>
</dbReference>
<accession>A0A0F9X0C2</accession>
<dbReference type="OMA" id="ELMWSVK"/>
<evidence type="ECO:0000259" key="3">
    <source>
        <dbReference type="Pfam" id="PF05368"/>
    </source>
</evidence>
<dbReference type="EMBL" id="JOKZ01000389">
    <property type="protein sequence ID" value="KKO98745.1"/>
    <property type="molecule type" value="Genomic_DNA"/>
</dbReference>